<organism evidence="6 7">
    <name type="scientific">Aplysia californica</name>
    <name type="common">California sea hare</name>
    <dbReference type="NCBI Taxonomy" id="6500"/>
    <lineage>
        <taxon>Eukaryota</taxon>
        <taxon>Metazoa</taxon>
        <taxon>Spiralia</taxon>
        <taxon>Lophotrochozoa</taxon>
        <taxon>Mollusca</taxon>
        <taxon>Gastropoda</taxon>
        <taxon>Heterobranchia</taxon>
        <taxon>Euthyneura</taxon>
        <taxon>Tectipleura</taxon>
        <taxon>Aplysiida</taxon>
        <taxon>Aplysioidea</taxon>
        <taxon>Aplysiidae</taxon>
        <taxon>Aplysia</taxon>
    </lineage>
</organism>
<dbReference type="PANTHER" id="PTHR21385">
    <property type="entry name" value="ZINC FINGER PROTEIN-RELATED"/>
    <property type="match status" value="1"/>
</dbReference>
<gene>
    <name evidence="7" type="primary">LOC101854632</name>
</gene>
<evidence type="ECO:0000313" key="7">
    <source>
        <dbReference type="RefSeq" id="XP_005095661.1"/>
    </source>
</evidence>
<keyword evidence="4" id="KW-0732">Signal</keyword>
<feature type="chain" id="PRO_5045078095" evidence="4">
    <location>
        <begin position="27"/>
        <end position="279"/>
    </location>
</feature>
<feature type="compositionally biased region" description="Basic residues" evidence="2">
    <location>
        <begin position="268"/>
        <end position="279"/>
    </location>
</feature>
<dbReference type="RefSeq" id="XP_005095661.1">
    <property type="nucleotide sequence ID" value="XM_005095604.3"/>
</dbReference>
<protein>
    <submittedName>
        <fullName evidence="7">Uncharacterized protein LOC101854632</fullName>
    </submittedName>
</protein>
<sequence length="279" mass="32297">METKKAILRFLLSLLVCVWQYGLVCSTKICSRDQSRVVARIVKEKILPAFKEHRVPLASECQFATDRDMYMVHEDNKMMENTGRWACDFCGKAFVSEYFLDAHFGNRHSEHIQSENALCLADVCDVFRCDIVSGASTPDYWDIALCMEDDMKDLFSQCEALVDECIPASVTKNQSRSIKDTVVENVCSFLTCMKFWNTPMQQEESSHMALYIVLTTMTCFGIIIYNFVFYNYFFSDLSLESTYNPPPQKSKKKQTMSPYSESREPPRPRRPPPRPRHQL</sequence>
<evidence type="ECO:0000256" key="4">
    <source>
        <dbReference type="SAM" id="SignalP"/>
    </source>
</evidence>
<feature type="signal peptide" evidence="4">
    <location>
        <begin position="1"/>
        <end position="26"/>
    </location>
</feature>
<keyword evidence="1" id="KW-0479">Metal-binding</keyword>
<accession>A0ABM0JK85</accession>
<name>A0ABM0JK85_APLCA</name>
<dbReference type="InterPro" id="IPR013087">
    <property type="entry name" value="Znf_C2H2_type"/>
</dbReference>
<keyword evidence="1" id="KW-0863">Zinc-finger</keyword>
<evidence type="ECO:0000256" key="2">
    <source>
        <dbReference type="SAM" id="MobiDB-lite"/>
    </source>
</evidence>
<evidence type="ECO:0000313" key="6">
    <source>
        <dbReference type="Proteomes" id="UP000694888"/>
    </source>
</evidence>
<evidence type="ECO:0000256" key="1">
    <source>
        <dbReference type="PROSITE-ProRule" id="PRU00042"/>
    </source>
</evidence>
<feature type="region of interest" description="Disordered" evidence="2">
    <location>
        <begin position="243"/>
        <end position="279"/>
    </location>
</feature>
<dbReference type="Proteomes" id="UP000694888">
    <property type="component" value="Unplaced"/>
</dbReference>
<evidence type="ECO:0000256" key="3">
    <source>
        <dbReference type="SAM" id="Phobius"/>
    </source>
</evidence>
<keyword evidence="3" id="KW-0472">Membrane</keyword>
<reference evidence="7" key="1">
    <citation type="submission" date="2025-08" db="UniProtKB">
        <authorList>
            <consortium name="RefSeq"/>
        </authorList>
    </citation>
    <scope>IDENTIFICATION</scope>
</reference>
<dbReference type="PROSITE" id="PS50157">
    <property type="entry name" value="ZINC_FINGER_C2H2_2"/>
    <property type="match status" value="1"/>
</dbReference>
<keyword evidence="3" id="KW-0812">Transmembrane</keyword>
<dbReference type="PANTHER" id="PTHR21385:SF0">
    <property type="entry name" value="RE51073P"/>
    <property type="match status" value="1"/>
</dbReference>
<proteinExistence type="predicted"/>
<feature type="transmembrane region" description="Helical" evidence="3">
    <location>
        <begin position="208"/>
        <end position="233"/>
    </location>
</feature>
<keyword evidence="1" id="KW-0862">Zinc</keyword>
<evidence type="ECO:0000259" key="5">
    <source>
        <dbReference type="PROSITE" id="PS50157"/>
    </source>
</evidence>
<dbReference type="PROSITE" id="PS00028">
    <property type="entry name" value="ZINC_FINGER_C2H2_1"/>
    <property type="match status" value="1"/>
</dbReference>
<dbReference type="GeneID" id="101854632"/>
<keyword evidence="3" id="KW-1133">Transmembrane helix</keyword>
<keyword evidence="6" id="KW-1185">Reference proteome</keyword>
<feature type="domain" description="C2H2-type" evidence="5">
    <location>
        <begin position="85"/>
        <end position="113"/>
    </location>
</feature>